<comment type="caution">
    <text evidence="1">The sequence shown here is derived from an EMBL/GenBank/DDBJ whole genome shotgun (WGS) entry which is preliminary data.</text>
</comment>
<dbReference type="AlphaFoldDB" id="A0AAN8YCM8"/>
<reference evidence="1 2" key="1">
    <citation type="submission" date="2024-02" db="EMBL/GenBank/DDBJ databases">
        <title>de novo genome assembly of Solanum bulbocastanum strain 11H21.</title>
        <authorList>
            <person name="Hosaka A.J."/>
        </authorList>
    </citation>
    <scope>NUCLEOTIDE SEQUENCE [LARGE SCALE GENOMIC DNA]</scope>
    <source>
        <tissue evidence="1">Young leaves</tissue>
    </source>
</reference>
<organism evidence="1 2">
    <name type="scientific">Solanum bulbocastanum</name>
    <name type="common">Wild potato</name>
    <dbReference type="NCBI Taxonomy" id="147425"/>
    <lineage>
        <taxon>Eukaryota</taxon>
        <taxon>Viridiplantae</taxon>
        <taxon>Streptophyta</taxon>
        <taxon>Embryophyta</taxon>
        <taxon>Tracheophyta</taxon>
        <taxon>Spermatophyta</taxon>
        <taxon>Magnoliopsida</taxon>
        <taxon>eudicotyledons</taxon>
        <taxon>Gunneridae</taxon>
        <taxon>Pentapetalae</taxon>
        <taxon>asterids</taxon>
        <taxon>lamiids</taxon>
        <taxon>Solanales</taxon>
        <taxon>Solanaceae</taxon>
        <taxon>Solanoideae</taxon>
        <taxon>Solaneae</taxon>
        <taxon>Solanum</taxon>
    </lineage>
</organism>
<proteinExistence type="predicted"/>
<keyword evidence="2" id="KW-1185">Reference proteome</keyword>
<gene>
    <name evidence="1" type="ORF">RDI58_016157</name>
</gene>
<name>A0AAN8YCM8_SOLBU</name>
<dbReference type="Proteomes" id="UP001371456">
    <property type="component" value="Unassembled WGS sequence"/>
</dbReference>
<protein>
    <submittedName>
        <fullName evidence="1">Uncharacterized protein</fullName>
    </submittedName>
</protein>
<dbReference type="EMBL" id="JBANQN010000006">
    <property type="protein sequence ID" value="KAK6787632.1"/>
    <property type="molecule type" value="Genomic_DNA"/>
</dbReference>
<evidence type="ECO:0000313" key="1">
    <source>
        <dbReference type="EMBL" id="KAK6787632.1"/>
    </source>
</evidence>
<sequence length="22" mass="2725">MKYPCTTITLMEFENCNFRNIR</sequence>
<evidence type="ECO:0000313" key="2">
    <source>
        <dbReference type="Proteomes" id="UP001371456"/>
    </source>
</evidence>
<accession>A0AAN8YCM8</accession>